<accession>A0A4R1R083</accession>
<evidence type="ECO:0000256" key="3">
    <source>
        <dbReference type="ARBA" id="ARBA00023125"/>
    </source>
</evidence>
<dbReference type="AlphaFoldDB" id="A0A4R1R083"/>
<feature type="domain" description="HTH lysR-type" evidence="5">
    <location>
        <begin position="1"/>
        <end position="58"/>
    </location>
</feature>
<evidence type="ECO:0000259" key="5">
    <source>
        <dbReference type="PROSITE" id="PS50931"/>
    </source>
</evidence>
<dbReference type="OrthoDB" id="9803714at2"/>
<protein>
    <submittedName>
        <fullName evidence="6">DNA-binding transcriptional LysR family regulator</fullName>
    </submittedName>
</protein>
<dbReference type="CDD" id="cd05466">
    <property type="entry name" value="PBP2_LTTR_substrate"/>
    <property type="match status" value="1"/>
</dbReference>
<dbReference type="EMBL" id="SLUM01000007">
    <property type="protein sequence ID" value="TCL58669.1"/>
    <property type="molecule type" value="Genomic_DNA"/>
</dbReference>
<dbReference type="Proteomes" id="UP000295184">
    <property type="component" value="Unassembled WGS sequence"/>
</dbReference>
<dbReference type="GO" id="GO:0003700">
    <property type="term" value="F:DNA-binding transcription factor activity"/>
    <property type="evidence" value="ECO:0007669"/>
    <property type="project" value="InterPro"/>
</dbReference>
<gene>
    <name evidence="6" type="ORF">EDD77_10723</name>
</gene>
<name>A0A4R1R083_9FIRM</name>
<dbReference type="Gene3D" id="3.40.190.290">
    <property type="match status" value="1"/>
</dbReference>
<evidence type="ECO:0000256" key="4">
    <source>
        <dbReference type="ARBA" id="ARBA00023163"/>
    </source>
</evidence>
<dbReference type="Pfam" id="PF00126">
    <property type="entry name" value="HTH_1"/>
    <property type="match status" value="1"/>
</dbReference>
<dbReference type="InterPro" id="IPR005119">
    <property type="entry name" value="LysR_subst-bd"/>
</dbReference>
<dbReference type="Pfam" id="PF03466">
    <property type="entry name" value="LysR_substrate"/>
    <property type="match status" value="1"/>
</dbReference>
<dbReference type="Gene3D" id="1.10.10.10">
    <property type="entry name" value="Winged helix-like DNA-binding domain superfamily/Winged helix DNA-binding domain"/>
    <property type="match status" value="1"/>
</dbReference>
<keyword evidence="4" id="KW-0804">Transcription</keyword>
<dbReference type="SUPFAM" id="SSF46785">
    <property type="entry name" value="Winged helix' DNA-binding domain"/>
    <property type="match status" value="1"/>
</dbReference>
<dbReference type="PROSITE" id="PS50931">
    <property type="entry name" value="HTH_LYSR"/>
    <property type="match status" value="1"/>
</dbReference>
<dbReference type="PANTHER" id="PTHR30419">
    <property type="entry name" value="HTH-TYPE TRANSCRIPTIONAL REGULATOR YBHD"/>
    <property type="match status" value="1"/>
</dbReference>
<dbReference type="RefSeq" id="WP_058962908.1">
    <property type="nucleotide sequence ID" value="NZ_CABKVM010000012.1"/>
</dbReference>
<reference evidence="6 7" key="1">
    <citation type="submission" date="2019-03" db="EMBL/GenBank/DDBJ databases">
        <title>Genomic Encyclopedia of Type Strains, Phase IV (KMG-IV): sequencing the most valuable type-strain genomes for metagenomic binning, comparative biology and taxonomic classification.</title>
        <authorList>
            <person name="Goeker M."/>
        </authorList>
    </citation>
    <scope>NUCLEOTIDE SEQUENCE [LARGE SCALE GENOMIC DNA]</scope>
    <source>
        <strain evidence="6 7">DSM 100451</strain>
    </source>
</reference>
<dbReference type="PANTHER" id="PTHR30419:SF8">
    <property type="entry name" value="NITROGEN ASSIMILATION TRANSCRIPTIONAL ACTIVATOR-RELATED"/>
    <property type="match status" value="1"/>
</dbReference>
<sequence>MDLRVLKYFLAVAREENITKAAALLHLTQPTLSRQLMQLEEELGVKLFERSRHRIILTNDGMLLRRRAQELVDLADKTVQEFRREPELRGVISIGSGDLEGMHLLAGWLASFQALHPQVTYQLYSGNADNTKERIEDGMLDLALLLEPVDISKYDFIRLPVKEQWGVHVPEDYPLAQKECVTAEDLAQVPLIFTRREMIQKELEHWMGPYAQQMQVAATGNLPYNMTLLAREGMGAFLTIRLRCSYEGLRFLPLSPALESSTVLAWKKTETFPPAVAALLEHIKKCLFAISETSK</sequence>
<dbReference type="InterPro" id="IPR050950">
    <property type="entry name" value="HTH-type_LysR_regulators"/>
</dbReference>
<evidence type="ECO:0000256" key="1">
    <source>
        <dbReference type="ARBA" id="ARBA00009437"/>
    </source>
</evidence>
<evidence type="ECO:0000313" key="6">
    <source>
        <dbReference type="EMBL" id="TCL58669.1"/>
    </source>
</evidence>
<dbReference type="InterPro" id="IPR036390">
    <property type="entry name" value="WH_DNA-bd_sf"/>
</dbReference>
<comment type="caution">
    <text evidence="6">The sequence shown here is derived from an EMBL/GenBank/DDBJ whole genome shotgun (WGS) entry which is preliminary data.</text>
</comment>
<evidence type="ECO:0000313" key="7">
    <source>
        <dbReference type="Proteomes" id="UP000295184"/>
    </source>
</evidence>
<keyword evidence="2" id="KW-0805">Transcription regulation</keyword>
<dbReference type="InterPro" id="IPR036388">
    <property type="entry name" value="WH-like_DNA-bd_sf"/>
</dbReference>
<dbReference type="GeneID" id="97380235"/>
<dbReference type="STRING" id="1650663.GCA_001486665_00380"/>
<dbReference type="FunFam" id="1.10.10.10:FF:000001">
    <property type="entry name" value="LysR family transcriptional regulator"/>
    <property type="match status" value="1"/>
</dbReference>
<dbReference type="GO" id="GO:0005829">
    <property type="term" value="C:cytosol"/>
    <property type="evidence" value="ECO:0007669"/>
    <property type="project" value="TreeGrafter"/>
</dbReference>
<dbReference type="GO" id="GO:0003677">
    <property type="term" value="F:DNA binding"/>
    <property type="evidence" value="ECO:0007669"/>
    <property type="project" value="UniProtKB-KW"/>
</dbReference>
<dbReference type="InterPro" id="IPR000847">
    <property type="entry name" value="LysR_HTH_N"/>
</dbReference>
<organism evidence="6 7">
    <name type="scientific">Allofournierella massiliensis</name>
    <dbReference type="NCBI Taxonomy" id="1650663"/>
    <lineage>
        <taxon>Bacteria</taxon>
        <taxon>Bacillati</taxon>
        <taxon>Bacillota</taxon>
        <taxon>Clostridia</taxon>
        <taxon>Eubacteriales</taxon>
        <taxon>Oscillospiraceae</taxon>
        <taxon>Allofournierella</taxon>
    </lineage>
</organism>
<evidence type="ECO:0000256" key="2">
    <source>
        <dbReference type="ARBA" id="ARBA00023015"/>
    </source>
</evidence>
<keyword evidence="3 6" id="KW-0238">DNA-binding</keyword>
<dbReference type="SUPFAM" id="SSF53850">
    <property type="entry name" value="Periplasmic binding protein-like II"/>
    <property type="match status" value="1"/>
</dbReference>
<comment type="similarity">
    <text evidence="1">Belongs to the LysR transcriptional regulatory family.</text>
</comment>
<proteinExistence type="inferred from homology"/>
<dbReference type="PRINTS" id="PR00039">
    <property type="entry name" value="HTHLYSR"/>
</dbReference>